<keyword evidence="5 9" id="KW-0812">Transmembrane</keyword>
<sequence length="341" mass="38850">MFSRLSPQKLLSLRCSTSYTNVTKGFNRQTKTSKLLLKNENVAEVTETTSNLTAKCLIKPLIFTISFSGCTFVAASIWQYEEMRKFAQTFMAKQTSPFKYLESHYKRSEFRQQINAWWQRQSEGQKVASVIIGLNLGVFLLWRIPALYPFMRKYFSASPSIRGSCLPMFLSTFSHYSFFHLAANMYVLYSFSGTAVSFFGKEQFVALYCSAGVISSFTSYVYKVMSGRLVTSLGASGALMAVLSSMCLQFPNIPLQIIFFPFFTFSAGQAIKAIMTLDLIGLIAKWKLFDHAAHLGGASCGMLYLTYGQDYIWNKRERLFTWYHNIRERKSDCAMNGIDFK</sequence>
<evidence type="ECO:0000313" key="12">
    <source>
        <dbReference type="Proteomes" id="UP000827092"/>
    </source>
</evidence>
<evidence type="ECO:0000259" key="10">
    <source>
        <dbReference type="Pfam" id="PF01694"/>
    </source>
</evidence>
<dbReference type="AlphaFoldDB" id="A0AAV6VMM9"/>
<dbReference type="InterPro" id="IPR050925">
    <property type="entry name" value="Rhomboid_protease_S54"/>
</dbReference>
<comment type="similarity">
    <text evidence="3">Belongs to the peptidase S54 family.</text>
</comment>
<dbReference type="Gene3D" id="1.20.1540.10">
    <property type="entry name" value="Rhomboid-like"/>
    <property type="match status" value="1"/>
</dbReference>
<evidence type="ECO:0000256" key="8">
    <source>
        <dbReference type="ARBA" id="ARBA00023136"/>
    </source>
</evidence>
<dbReference type="SUPFAM" id="SSF144091">
    <property type="entry name" value="Rhomboid-like"/>
    <property type="match status" value="1"/>
</dbReference>
<evidence type="ECO:0000256" key="1">
    <source>
        <dbReference type="ARBA" id="ARBA00000156"/>
    </source>
</evidence>
<protein>
    <recommendedName>
        <fullName evidence="4">rhomboid protease</fullName>
        <ecNumber evidence="4">3.4.21.105</ecNumber>
    </recommendedName>
</protein>
<evidence type="ECO:0000256" key="7">
    <source>
        <dbReference type="ARBA" id="ARBA00022989"/>
    </source>
</evidence>
<keyword evidence="8 9" id="KW-0472">Membrane</keyword>
<dbReference type="GO" id="GO:0016020">
    <property type="term" value="C:membrane"/>
    <property type="evidence" value="ECO:0007669"/>
    <property type="project" value="UniProtKB-SubCell"/>
</dbReference>
<dbReference type="PANTHER" id="PTHR43731">
    <property type="entry name" value="RHOMBOID PROTEASE"/>
    <property type="match status" value="1"/>
</dbReference>
<dbReference type="EMBL" id="JAFNEN010000057">
    <property type="protein sequence ID" value="KAG8197303.1"/>
    <property type="molecule type" value="Genomic_DNA"/>
</dbReference>
<feature type="transmembrane region" description="Helical" evidence="9">
    <location>
        <begin position="61"/>
        <end position="80"/>
    </location>
</feature>
<organism evidence="11 12">
    <name type="scientific">Oedothorax gibbosus</name>
    <dbReference type="NCBI Taxonomy" id="931172"/>
    <lineage>
        <taxon>Eukaryota</taxon>
        <taxon>Metazoa</taxon>
        <taxon>Ecdysozoa</taxon>
        <taxon>Arthropoda</taxon>
        <taxon>Chelicerata</taxon>
        <taxon>Arachnida</taxon>
        <taxon>Araneae</taxon>
        <taxon>Araneomorphae</taxon>
        <taxon>Entelegynae</taxon>
        <taxon>Araneoidea</taxon>
        <taxon>Linyphiidae</taxon>
        <taxon>Erigoninae</taxon>
        <taxon>Oedothorax</taxon>
    </lineage>
</organism>
<dbReference type="EC" id="3.4.21.105" evidence="4"/>
<dbReference type="InterPro" id="IPR022764">
    <property type="entry name" value="Peptidase_S54_rhomboid_dom"/>
</dbReference>
<feature type="transmembrane region" description="Helical" evidence="9">
    <location>
        <begin position="203"/>
        <end position="222"/>
    </location>
</feature>
<reference evidence="11 12" key="1">
    <citation type="journal article" date="2022" name="Nat. Ecol. Evol.">
        <title>A masculinizing supergene underlies an exaggerated male reproductive morph in a spider.</title>
        <authorList>
            <person name="Hendrickx F."/>
            <person name="De Corte Z."/>
            <person name="Sonet G."/>
            <person name="Van Belleghem S.M."/>
            <person name="Kostlbacher S."/>
            <person name="Vangestel C."/>
        </authorList>
    </citation>
    <scope>NUCLEOTIDE SEQUENCE [LARGE SCALE GENOMIC DNA]</scope>
    <source>
        <strain evidence="11">W744_W776</strain>
    </source>
</reference>
<name>A0AAV6VMM9_9ARAC</name>
<evidence type="ECO:0000256" key="9">
    <source>
        <dbReference type="SAM" id="Phobius"/>
    </source>
</evidence>
<keyword evidence="12" id="KW-1185">Reference proteome</keyword>
<feature type="domain" description="Peptidase S54 rhomboid" evidence="10">
    <location>
        <begin position="167"/>
        <end position="306"/>
    </location>
</feature>
<dbReference type="FunFam" id="1.20.1540.10:FF:000012">
    <property type="entry name" value="Rhomboid family protein"/>
    <property type="match status" value="1"/>
</dbReference>
<accession>A0AAV6VMM9</accession>
<evidence type="ECO:0000313" key="11">
    <source>
        <dbReference type="EMBL" id="KAG8197303.1"/>
    </source>
</evidence>
<evidence type="ECO:0000256" key="4">
    <source>
        <dbReference type="ARBA" id="ARBA00013039"/>
    </source>
</evidence>
<dbReference type="Pfam" id="PF01694">
    <property type="entry name" value="Rhomboid"/>
    <property type="match status" value="1"/>
</dbReference>
<dbReference type="GO" id="GO:0004252">
    <property type="term" value="F:serine-type endopeptidase activity"/>
    <property type="evidence" value="ECO:0007669"/>
    <property type="project" value="InterPro"/>
</dbReference>
<comment type="catalytic activity">
    <reaction evidence="1">
        <text>Cleaves type-1 transmembrane domains using a catalytic dyad composed of serine and histidine that are contributed by different transmembrane domains.</text>
        <dbReference type="EC" id="3.4.21.105"/>
    </reaction>
</comment>
<evidence type="ECO:0000256" key="5">
    <source>
        <dbReference type="ARBA" id="ARBA00022692"/>
    </source>
</evidence>
<comment type="subcellular location">
    <subcellularLocation>
        <location evidence="2">Membrane</location>
        <topology evidence="2">Multi-pass membrane protein</topology>
    </subcellularLocation>
</comment>
<evidence type="ECO:0000256" key="3">
    <source>
        <dbReference type="ARBA" id="ARBA00009045"/>
    </source>
</evidence>
<dbReference type="PANTHER" id="PTHR43731:SF14">
    <property type="entry name" value="PRESENILIN-ASSOCIATED RHOMBOID-LIKE PROTEIN, MITOCHONDRIAL"/>
    <property type="match status" value="1"/>
</dbReference>
<comment type="caution">
    <text evidence="11">The sequence shown here is derived from an EMBL/GenBank/DDBJ whole genome shotgun (WGS) entry which is preliminary data.</text>
</comment>
<dbReference type="GO" id="GO:0006465">
    <property type="term" value="P:signal peptide processing"/>
    <property type="evidence" value="ECO:0007669"/>
    <property type="project" value="TreeGrafter"/>
</dbReference>
<proteinExistence type="inferred from homology"/>
<gene>
    <name evidence="11" type="ORF">JTE90_007549</name>
</gene>
<feature type="transmembrane region" description="Helical" evidence="9">
    <location>
        <begin position="127"/>
        <end position="144"/>
    </location>
</feature>
<evidence type="ECO:0000256" key="6">
    <source>
        <dbReference type="ARBA" id="ARBA00022801"/>
    </source>
</evidence>
<keyword evidence="7 9" id="KW-1133">Transmembrane helix</keyword>
<keyword evidence="6" id="KW-0378">Hydrolase</keyword>
<dbReference type="InterPro" id="IPR035952">
    <property type="entry name" value="Rhomboid-like_sf"/>
</dbReference>
<dbReference type="Proteomes" id="UP000827092">
    <property type="component" value="Unassembled WGS sequence"/>
</dbReference>
<evidence type="ECO:0000256" key="2">
    <source>
        <dbReference type="ARBA" id="ARBA00004141"/>
    </source>
</evidence>